<dbReference type="EMBL" id="JBHRST010000022">
    <property type="protein sequence ID" value="MFC3099021.1"/>
    <property type="molecule type" value="Genomic_DNA"/>
</dbReference>
<gene>
    <name evidence="4" type="ORF">ACFODU_14585</name>
</gene>
<evidence type="ECO:0000256" key="2">
    <source>
        <dbReference type="SAM" id="Phobius"/>
    </source>
</evidence>
<dbReference type="Gene3D" id="6.20.350.10">
    <property type="match status" value="1"/>
</dbReference>
<keyword evidence="2" id="KW-0472">Membrane</keyword>
<dbReference type="InterPro" id="IPR003032">
    <property type="entry name" value="Ryanodine_rcpt"/>
</dbReference>
<evidence type="ECO:0000256" key="1">
    <source>
        <dbReference type="SAM" id="MobiDB-lite"/>
    </source>
</evidence>
<dbReference type="Proteomes" id="UP001595456">
    <property type="component" value="Unassembled WGS sequence"/>
</dbReference>
<evidence type="ECO:0000313" key="4">
    <source>
        <dbReference type="EMBL" id="MFC3099021.1"/>
    </source>
</evidence>
<accession>A0ABV7EAJ5</accession>
<feature type="transmembrane region" description="Helical" evidence="2">
    <location>
        <begin position="90"/>
        <end position="108"/>
    </location>
</feature>
<feature type="transmembrane region" description="Helical" evidence="2">
    <location>
        <begin position="65"/>
        <end position="83"/>
    </location>
</feature>
<dbReference type="RefSeq" id="WP_336924500.1">
    <property type="nucleotide sequence ID" value="NZ_JBANRO010000001.1"/>
</dbReference>
<evidence type="ECO:0000259" key="3">
    <source>
        <dbReference type="Pfam" id="PF02026"/>
    </source>
</evidence>
<keyword evidence="2" id="KW-1133">Transmembrane helix</keyword>
<keyword evidence="2" id="KW-0812">Transmembrane</keyword>
<proteinExistence type="predicted"/>
<organism evidence="4 5">
    <name type="scientific">Alteraurantiacibacter palmitatis</name>
    <dbReference type="NCBI Taxonomy" id="2054628"/>
    <lineage>
        <taxon>Bacteria</taxon>
        <taxon>Pseudomonadati</taxon>
        <taxon>Pseudomonadota</taxon>
        <taxon>Alphaproteobacteria</taxon>
        <taxon>Sphingomonadales</taxon>
        <taxon>Erythrobacteraceae</taxon>
        <taxon>Alteraurantiacibacter</taxon>
    </lineage>
</organism>
<comment type="caution">
    <text evidence="4">The sequence shown here is derived from an EMBL/GenBank/DDBJ whole genome shotgun (WGS) entry which is preliminary data.</text>
</comment>
<dbReference type="Pfam" id="PF02026">
    <property type="entry name" value="RyR"/>
    <property type="match status" value="1"/>
</dbReference>
<evidence type="ECO:0000313" key="5">
    <source>
        <dbReference type="Proteomes" id="UP001595456"/>
    </source>
</evidence>
<protein>
    <submittedName>
        <fullName evidence="4">RyR domain-containing protein</fullName>
    </submittedName>
</protein>
<name>A0ABV7EAJ5_9SPHN</name>
<sequence length="557" mass="60438">MPETPNRRARFARWCVRQAWSPRRWQRFALLVALVLATAALAMINVAARHQQADIPLTGLNLLDYVYAVFIYLVPQHSLLLADTLHWSEALVRVVGPLVPVIGVIWLVRRRVLVGLAEMALRHGARGHGVLLGDRGSADALALASAEAGEVVVLVDPSVVDEEDRLVRLGCAGVICRAQPPASLDRASNLAVWMPSDADNIARAIDLRGGGTTGNREIHLAVQSADLHRAMLHIPELMLDKAVRLRPHALACTAMRAMVTDAGLAELAIQRGYRQVTICLWGDSAALGWAAEVTLRQFWSIRLGPPRVIWADRVAPLPEALSHLSACARDVFTQEEQPLVEVVGAAEAVADARITCHLVDAVTTDATVAAGFALAARLRQIHADPPPVQPVLHGASAIAPLFAGDSLRFRPPIIPGAGLTLQSLVDRPQDREAARIHERYVKRFGDGGTAPASGRWQDLPETFVAANRAAADHRAIKLWDAETSGLNGEDLAEALARMEHNRWCAERLLAGWAPAGDGLRDDGRKLHPDLQPWDGLSEKARQKDRDAAADLLEAASR</sequence>
<keyword evidence="5" id="KW-1185">Reference proteome</keyword>
<feature type="domain" description="Ryanodine receptor Ryr" evidence="3">
    <location>
        <begin position="489"/>
        <end position="553"/>
    </location>
</feature>
<feature type="region of interest" description="Disordered" evidence="1">
    <location>
        <begin position="520"/>
        <end position="557"/>
    </location>
</feature>
<feature type="compositionally biased region" description="Basic and acidic residues" evidence="1">
    <location>
        <begin position="536"/>
        <end position="548"/>
    </location>
</feature>
<reference evidence="5" key="1">
    <citation type="journal article" date="2019" name="Int. J. Syst. Evol. Microbiol.">
        <title>The Global Catalogue of Microorganisms (GCM) 10K type strain sequencing project: providing services to taxonomists for standard genome sequencing and annotation.</title>
        <authorList>
            <consortium name="The Broad Institute Genomics Platform"/>
            <consortium name="The Broad Institute Genome Sequencing Center for Infectious Disease"/>
            <person name="Wu L."/>
            <person name="Ma J."/>
        </authorList>
    </citation>
    <scope>NUCLEOTIDE SEQUENCE [LARGE SCALE GENOMIC DNA]</scope>
    <source>
        <strain evidence="5">KCTC 52607</strain>
    </source>
</reference>